<comment type="cofactor">
    <cofactor evidence="1">
        <name>Mg(2+)</name>
        <dbReference type="ChEBI" id="CHEBI:18420"/>
    </cofactor>
</comment>
<organism evidence="6 7">
    <name type="scientific">Jiella flava</name>
    <dbReference type="NCBI Taxonomy" id="2816857"/>
    <lineage>
        <taxon>Bacteria</taxon>
        <taxon>Pseudomonadati</taxon>
        <taxon>Pseudomonadota</taxon>
        <taxon>Alphaproteobacteria</taxon>
        <taxon>Hyphomicrobiales</taxon>
        <taxon>Aurantimonadaceae</taxon>
        <taxon>Jiella</taxon>
    </lineage>
</organism>
<dbReference type="SUPFAM" id="SSF55811">
    <property type="entry name" value="Nudix"/>
    <property type="match status" value="1"/>
</dbReference>
<dbReference type="Pfam" id="PF00293">
    <property type="entry name" value="NUDIX"/>
    <property type="match status" value="1"/>
</dbReference>
<dbReference type="AlphaFoldDB" id="A0A939FXM4"/>
<name>A0A939FXM4_9HYPH</name>
<evidence type="ECO:0000256" key="2">
    <source>
        <dbReference type="ARBA" id="ARBA00022723"/>
    </source>
</evidence>
<evidence type="ECO:0000313" key="6">
    <source>
        <dbReference type="EMBL" id="MBO0662641.1"/>
    </source>
</evidence>
<evidence type="ECO:0000259" key="5">
    <source>
        <dbReference type="PROSITE" id="PS51462"/>
    </source>
</evidence>
<dbReference type="GO" id="GO:0046872">
    <property type="term" value="F:metal ion binding"/>
    <property type="evidence" value="ECO:0007669"/>
    <property type="project" value="UniProtKB-KW"/>
</dbReference>
<dbReference type="PANTHER" id="PTHR12629:SF0">
    <property type="entry name" value="DIPHOSPHOINOSITOL-POLYPHOSPHATE DIPHOSPHATASE"/>
    <property type="match status" value="1"/>
</dbReference>
<evidence type="ECO:0000256" key="3">
    <source>
        <dbReference type="ARBA" id="ARBA00022801"/>
    </source>
</evidence>
<dbReference type="EMBL" id="JAFMPP010000006">
    <property type="protein sequence ID" value="MBO0662641.1"/>
    <property type="molecule type" value="Genomic_DNA"/>
</dbReference>
<dbReference type="InterPro" id="IPR000086">
    <property type="entry name" value="NUDIX_hydrolase_dom"/>
</dbReference>
<sequence length="157" mass="18030">MIEQLYRRFSGSTFDLDNRVLKPQTGCIPYAFVDGQRVILLVTSRRTGRWVFPKGGLMEGLEPWESAAQEAYEEAGVEGHVDPRPVGVYHSIKQRIRPIPVEVTLYPLLVETQHDAWPEMRQRHRHWATIAEARRLIAERPLKAILNDFAAQSVTPE</sequence>
<dbReference type="RefSeq" id="WP_207257433.1">
    <property type="nucleotide sequence ID" value="NZ_JAFMPP010000006.1"/>
</dbReference>
<evidence type="ECO:0000313" key="7">
    <source>
        <dbReference type="Proteomes" id="UP000664122"/>
    </source>
</evidence>
<evidence type="ECO:0000256" key="1">
    <source>
        <dbReference type="ARBA" id="ARBA00001946"/>
    </source>
</evidence>
<dbReference type="CDD" id="cd04666">
    <property type="entry name" value="NUDIX_DIPP2_like_Nudt4"/>
    <property type="match status" value="1"/>
</dbReference>
<dbReference type="GO" id="GO:0005737">
    <property type="term" value="C:cytoplasm"/>
    <property type="evidence" value="ECO:0007669"/>
    <property type="project" value="TreeGrafter"/>
</dbReference>
<comment type="caution">
    <text evidence="6">The sequence shown here is derived from an EMBL/GenBank/DDBJ whole genome shotgun (WGS) entry which is preliminary data.</text>
</comment>
<reference evidence="6" key="1">
    <citation type="submission" date="2021-03" db="EMBL/GenBank/DDBJ databases">
        <title>Whole genome sequence of Jiella sp. CQZ9-1.</title>
        <authorList>
            <person name="Tuo L."/>
        </authorList>
    </citation>
    <scope>NUCLEOTIDE SEQUENCE</scope>
    <source>
        <strain evidence="6">CQZ9-1</strain>
    </source>
</reference>
<dbReference type="Gene3D" id="3.90.79.10">
    <property type="entry name" value="Nucleoside Triphosphate Pyrophosphohydrolase"/>
    <property type="match status" value="1"/>
</dbReference>
<dbReference type="PANTHER" id="PTHR12629">
    <property type="entry name" value="DIPHOSPHOINOSITOL POLYPHOSPHATE PHOSPHOHYDROLASE"/>
    <property type="match status" value="1"/>
</dbReference>
<feature type="domain" description="Nudix hydrolase" evidence="5">
    <location>
        <begin position="20"/>
        <end position="150"/>
    </location>
</feature>
<keyword evidence="4" id="KW-0460">Magnesium</keyword>
<protein>
    <submittedName>
        <fullName evidence="6">NUDIX hydrolase</fullName>
    </submittedName>
</protein>
<keyword evidence="3 6" id="KW-0378">Hydrolase</keyword>
<dbReference type="Proteomes" id="UP000664122">
    <property type="component" value="Unassembled WGS sequence"/>
</dbReference>
<keyword evidence="2" id="KW-0479">Metal-binding</keyword>
<gene>
    <name evidence="6" type="ORF">J1C48_08635</name>
</gene>
<dbReference type="GO" id="GO:0016462">
    <property type="term" value="F:pyrophosphatase activity"/>
    <property type="evidence" value="ECO:0007669"/>
    <property type="project" value="InterPro"/>
</dbReference>
<dbReference type="PROSITE" id="PS51462">
    <property type="entry name" value="NUDIX"/>
    <property type="match status" value="1"/>
</dbReference>
<keyword evidence="7" id="KW-1185">Reference proteome</keyword>
<dbReference type="InterPro" id="IPR047198">
    <property type="entry name" value="DDP-like_NUDIX"/>
</dbReference>
<accession>A0A939FXM4</accession>
<dbReference type="InterPro" id="IPR015797">
    <property type="entry name" value="NUDIX_hydrolase-like_dom_sf"/>
</dbReference>
<evidence type="ECO:0000256" key="4">
    <source>
        <dbReference type="ARBA" id="ARBA00022842"/>
    </source>
</evidence>
<proteinExistence type="predicted"/>